<dbReference type="Proteomes" id="UP001500936">
    <property type="component" value="Unassembled WGS sequence"/>
</dbReference>
<dbReference type="EMBL" id="BAABHB010000018">
    <property type="protein sequence ID" value="GAA4419384.1"/>
    <property type="molecule type" value="Genomic_DNA"/>
</dbReference>
<gene>
    <name evidence="3" type="ORF">GCM10023187_53650</name>
</gene>
<dbReference type="RefSeq" id="WP_345271147.1">
    <property type="nucleotide sequence ID" value="NZ_BAABHB010000018.1"/>
</dbReference>
<keyword evidence="2" id="KW-1133">Transmembrane helix</keyword>
<accession>A0ABP8L0L7</accession>
<evidence type="ECO:0000313" key="4">
    <source>
        <dbReference type="Proteomes" id="UP001500936"/>
    </source>
</evidence>
<keyword evidence="2" id="KW-0812">Transmembrane</keyword>
<proteinExistence type="predicted"/>
<comment type="caution">
    <text evidence="3">The sequence shown here is derived from an EMBL/GenBank/DDBJ whole genome shotgun (WGS) entry which is preliminary data.</text>
</comment>
<name>A0ABP8L0L7_9BACT</name>
<feature type="compositionally biased region" description="Polar residues" evidence="1">
    <location>
        <begin position="42"/>
        <end position="52"/>
    </location>
</feature>
<feature type="region of interest" description="Disordered" evidence="1">
    <location>
        <begin position="42"/>
        <end position="122"/>
    </location>
</feature>
<evidence type="ECO:0000256" key="2">
    <source>
        <dbReference type="SAM" id="Phobius"/>
    </source>
</evidence>
<evidence type="ECO:0000256" key="1">
    <source>
        <dbReference type="SAM" id="MobiDB-lite"/>
    </source>
</evidence>
<sequence>MLSQYSWWDFVKFILLLALPYYGYVLWKYYRQDIREWLTNRKQPTSPAQAVTDSDEEEGSRSLYPVTGYSDEAPAEADGSTPAAGATDQPVQGAPSQAGQAHRQEAWTESEDIDMSGPAVAGTEDIFGLPMAVAGENPQEQSVDELISAAQRLTTNEQGGLSPVNPEDKPAARIAKVLNNQLGLDILGDMPFKR</sequence>
<protein>
    <submittedName>
        <fullName evidence="3">Uncharacterized protein</fullName>
    </submittedName>
</protein>
<evidence type="ECO:0000313" key="3">
    <source>
        <dbReference type="EMBL" id="GAA4419384.1"/>
    </source>
</evidence>
<organism evidence="3 4">
    <name type="scientific">Nibrella viscosa</name>
    <dbReference type="NCBI Taxonomy" id="1084524"/>
    <lineage>
        <taxon>Bacteria</taxon>
        <taxon>Pseudomonadati</taxon>
        <taxon>Bacteroidota</taxon>
        <taxon>Cytophagia</taxon>
        <taxon>Cytophagales</taxon>
        <taxon>Spirosomataceae</taxon>
        <taxon>Nibrella</taxon>
    </lineage>
</organism>
<reference evidence="4" key="1">
    <citation type="journal article" date="2019" name="Int. J. Syst. Evol. Microbiol.">
        <title>The Global Catalogue of Microorganisms (GCM) 10K type strain sequencing project: providing services to taxonomists for standard genome sequencing and annotation.</title>
        <authorList>
            <consortium name="The Broad Institute Genomics Platform"/>
            <consortium name="The Broad Institute Genome Sequencing Center for Infectious Disease"/>
            <person name="Wu L."/>
            <person name="Ma J."/>
        </authorList>
    </citation>
    <scope>NUCLEOTIDE SEQUENCE [LARGE SCALE GENOMIC DNA]</scope>
    <source>
        <strain evidence="4">JCM 17925</strain>
    </source>
</reference>
<keyword evidence="2" id="KW-0472">Membrane</keyword>
<keyword evidence="4" id="KW-1185">Reference proteome</keyword>
<feature type="transmembrane region" description="Helical" evidence="2">
    <location>
        <begin position="6"/>
        <end position="27"/>
    </location>
</feature>